<dbReference type="AlphaFoldDB" id="A0AAV3QQG5"/>
<reference evidence="10 11" key="1">
    <citation type="submission" date="2024-01" db="EMBL/GenBank/DDBJ databases">
        <title>The complete chloroplast genome sequence of Lithospermum erythrorhizon: insights into the phylogenetic relationship among Boraginaceae species and the maternal lineages of purple gromwells.</title>
        <authorList>
            <person name="Okada T."/>
            <person name="Watanabe K."/>
        </authorList>
    </citation>
    <scope>NUCLEOTIDE SEQUENCE [LARGE SCALE GENOMIC DNA]</scope>
</reference>
<evidence type="ECO:0000313" key="11">
    <source>
        <dbReference type="Proteomes" id="UP001454036"/>
    </source>
</evidence>
<dbReference type="FunFam" id="1.10.10.60:FF:000104">
    <property type="entry name" value="trihelix transcription factor ASIL2"/>
    <property type="match status" value="1"/>
</dbReference>
<comment type="subcellular location">
    <subcellularLocation>
        <location evidence="1">Nucleus</location>
    </subcellularLocation>
</comment>
<evidence type="ECO:0000256" key="2">
    <source>
        <dbReference type="ARBA" id="ARBA00023015"/>
    </source>
</evidence>
<dbReference type="Gene3D" id="1.10.10.60">
    <property type="entry name" value="Homeodomain-like"/>
    <property type="match status" value="1"/>
</dbReference>
<organism evidence="10 11">
    <name type="scientific">Lithospermum erythrorhizon</name>
    <name type="common">Purple gromwell</name>
    <name type="synonym">Lithospermum officinale var. erythrorhizon</name>
    <dbReference type="NCBI Taxonomy" id="34254"/>
    <lineage>
        <taxon>Eukaryota</taxon>
        <taxon>Viridiplantae</taxon>
        <taxon>Streptophyta</taxon>
        <taxon>Embryophyta</taxon>
        <taxon>Tracheophyta</taxon>
        <taxon>Spermatophyta</taxon>
        <taxon>Magnoliopsida</taxon>
        <taxon>eudicotyledons</taxon>
        <taxon>Gunneridae</taxon>
        <taxon>Pentapetalae</taxon>
        <taxon>asterids</taxon>
        <taxon>lamiids</taxon>
        <taxon>Boraginales</taxon>
        <taxon>Boraginaceae</taxon>
        <taxon>Boraginoideae</taxon>
        <taxon>Lithospermeae</taxon>
        <taxon>Lithospermum</taxon>
    </lineage>
</organism>
<feature type="coiled-coil region" evidence="7">
    <location>
        <begin position="289"/>
        <end position="320"/>
    </location>
</feature>
<name>A0AAV3QQG5_LITER</name>
<dbReference type="GO" id="GO:0000976">
    <property type="term" value="F:transcription cis-regulatory region binding"/>
    <property type="evidence" value="ECO:0007669"/>
    <property type="project" value="TreeGrafter"/>
</dbReference>
<evidence type="ECO:0000256" key="4">
    <source>
        <dbReference type="ARBA" id="ARBA00023125"/>
    </source>
</evidence>
<dbReference type="GO" id="GO:0005634">
    <property type="term" value="C:nucleus"/>
    <property type="evidence" value="ECO:0007669"/>
    <property type="project" value="UniProtKB-SubCell"/>
</dbReference>
<keyword evidence="5" id="KW-0804">Transcription</keyword>
<sequence>MSDSSTPQKSTPTRPLPFREDCWTETATSTLIDSWGRRYLELNRGNLRQKDWQEVADAVNALHGHTKKTIRTDVQCKNRIDTLKKKYKVEKAKVVESNGGLKSSWCFFERLDFLIGTNYDKLNQNRENPNKLLDMGFSDSPPMGVPLPYGKTGLSAAVVQMQTPPQMLGYPQKRIGAVAQTPPQMLGLPQKRGGAMVQMPPHMLGLLQKRDCAVEQMQTRTQMLSLPQKRGGADLDGSDLRRNYSAMAAAAAKPAMEEEDEEGSEEEEEVEEEGVRKLAKAIERFGEVYERVEEMKQRQMVELEKQRMQFTKDLEVQRMQLFMDTQVQLEKIKRAKYSGGGSADGIELNISEIF</sequence>
<keyword evidence="3 7" id="KW-0175">Coiled coil</keyword>
<protein>
    <submittedName>
        <fullName evidence="10">DNA-binding transcription factor</fullName>
    </submittedName>
</protein>
<dbReference type="PANTHER" id="PTHR31307:SF16">
    <property type="entry name" value="OS05G0560600 PROTEIN"/>
    <property type="match status" value="1"/>
</dbReference>
<dbReference type="EMBL" id="BAABME010005317">
    <property type="protein sequence ID" value="GAA0165261.1"/>
    <property type="molecule type" value="Genomic_DNA"/>
</dbReference>
<feature type="domain" description="Myb/SANT-like DNA-binding" evidence="9">
    <location>
        <begin position="21"/>
        <end position="113"/>
    </location>
</feature>
<evidence type="ECO:0000256" key="8">
    <source>
        <dbReference type="SAM" id="MobiDB-lite"/>
    </source>
</evidence>
<evidence type="ECO:0000259" key="9">
    <source>
        <dbReference type="Pfam" id="PF13837"/>
    </source>
</evidence>
<comment type="caution">
    <text evidence="10">The sequence shown here is derived from an EMBL/GenBank/DDBJ whole genome shotgun (WGS) entry which is preliminary data.</text>
</comment>
<dbReference type="PANTHER" id="PTHR31307">
    <property type="entry name" value="TRIHELIX TRANSCRIPTION FACTOR ASIL2"/>
    <property type="match status" value="1"/>
</dbReference>
<evidence type="ECO:0000256" key="3">
    <source>
        <dbReference type="ARBA" id="ARBA00023054"/>
    </source>
</evidence>
<keyword evidence="4 10" id="KW-0238">DNA-binding</keyword>
<evidence type="ECO:0000256" key="7">
    <source>
        <dbReference type="SAM" id="Coils"/>
    </source>
</evidence>
<feature type="compositionally biased region" description="Acidic residues" evidence="8">
    <location>
        <begin position="257"/>
        <end position="272"/>
    </location>
</feature>
<proteinExistence type="predicted"/>
<keyword evidence="2" id="KW-0805">Transcription regulation</keyword>
<keyword evidence="11" id="KW-1185">Reference proteome</keyword>
<dbReference type="Proteomes" id="UP001454036">
    <property type="component" value="Unassembled WGS sequence"/>
</dbReference>
<evidence type="ECO:0000313" key="10">
    <source>
        <dbReference type="EMBL" id="GAA0165261.1"/>
    </source>
</evidence>
<keyword evidence="6" id="KW-0539">Nucleus</keyword>
<accession>A0AAV3QQG5</accession>
<dbReference type="InterPro" id="IPR044822">
    <property type="entry name" value="Myb_DNA-bind_4"/>
</dbReference>
<dbReference type="Pfam" id="PF13837">
    <property type="entry name" value="Myb_DNA-bind_4"/>
    <property type="match status" value="1"/>
</dbReference>
<gene>
    <name evidence="10" type="ORF">LIER_20707</name>
</gene>
<evidence type="ECO:0000256" key="5">
    <source>
        <dbReference type="ARBA" id="ARBA00023163"/>
    </source>
</evidence>
<evidence type="ECO:0000256" key="6">
    <source>
        <dbReference type="ARBA" id="ARBA00023242"/>
    </source>
</evidence>
<evidence type="ECO:0000256" key="1">
    <source>
        <dbReference type="ARBA" id="ARBA00004123"/>
    </source>
</evidence>
<feature type="region of interest" description="Disordered" evidence="8">
    <location>
        <begin position="250"/>
        <end position="275"/>
    </location>
</feature>
<dbReference type="InterPro" id="IPR044823">
    <property type="entry name" value="ASIL1/2-like"/>
</dbReference>